<protein>
    <submittedName>
        <fullName evidence="1">Uncharacterized protein</fullName>
    </submittedName>
</protein>
<accession>A0ACC5WG42</accession>
<evidence type="ECO:0000313" key="2">
    <source>
        <dbReference type="Proteomes" id="UP000829447"/>
    </source>
</evidence>
<comment type="caution">
    <text evidence="1">The sequence shown here is derived from an EMBL/GenBank/DDBJ whole genome shotgun (WGS) entry which is preliminary data.</text>
</comment>
<gene>
    <name evidence="1" type="ORF">PGIGA_G00208400</name>
</gene>
<dbReference type="Proteomes" id="UP000829447">
    <property type="component" value="Linkage Group LG4"/>
</dbReference>
<name>A0ACC5WG42_PANGG</name>
<proteinExistence type="predicted"/>
<dbReference type="EMBL" id="CM040457">
    <property type="protein sequence ID" value="MCI4377832.1"/>
    <property type="molecule type" value="Genomic_DNA"/>
</dbReference>
<sequence>MRSLQMSKKKRSSQRGTAGTAGTAGACTQDSTSDQRLKCFRDIMDVVLHLSDEEWMAVTRDMTKKVTKLEFAALCTKIVMSAASSAIRRLLTPLMESFGIDSILQANDKLKKMPESKWRKWSDSDTSAQRSPMETSDFICQLVQRVVTQTTAAMLKAIRRVASGRRTICSASASSPAEDQISQPDLSIACTNEICDKILALCYSGDFDSPGGEKTSGTLLKSHQEVQGIMKGLEEVVSTSRSPFELTLKSSTPDSVPVMTKVMAPDCSERLFSDQFLSKATQVVRKVLLKTEEKIAAVMSSQTSVPVRTTRALVRSGADVGMSRRSGVQSVFQFIPKVFSGVEVRALCRTLEFFHSNLNTPCLHGARFVHRGIVMLEQVWASVKGNFTAYKDILDNCVLPTLWQQFGEEAHMGVMVRGAQTFG</sequence>
<reference evidence="1 2" key="1">
    <citation type="journal article" date="2022" name="bioRxiv">
        <title>An ancient truncated duplication of the anti-Mullerian hormone receptor type 2 gene is a potential conserved master sex determinant in the Pangasiidae catfish family.</title>
        <authorList>
            <person name="Wen M."/>
            <person name="Pan Q."/>
            <person name="Jouanno E."/>
            <person name="Montfort J."/>
            <person name="Zahm M."/>
            <person name="Cabau C."/>
            <person name="Klopp C."/>
            <person name="Iampietro C."/>
            <person name="Roques C."/>
            <person name="Bouchez O."/>
            <person name="Castinel A."/>
            <person name="Donnadieu C."/>
            <person name="Parrinello H."/>
            <person name="Poncet C."/>
            <person name="Belmonte E."/>
            <person name="Gautier V."/>
            <person name="Avarre J.-C."/>
            <person name="Dugue R."/>
            <person name="Gustiano R."/>
            <person name="Ha T.T.T."/>
            <person name="Campet M."/>
            <person name="Sriphairoj K."/>
            <person name="Ribolli J."/>
            <person name="de Almeida F.L."/>
            <person name="Desvignes T."/>
            <person name="Postlethwait J.H."/>
            <person name="Bucao C.F."/>
            <person name="Robinson-Rechavi M."/>
            <person name="Bobe J."/>
            <person name="Herpin A."/>
            <person name="Guiguen Y."/>
        </authorList>
    </citation>
    <scope>NUCLEOTIDE SEQUENCE [LARGE SCALE GENOMIC DNA]</scope>
    <source>
        <strain evidence="1">YG-Dec2019</strain>
    </source>
</reference>
<evidence type="ECO:0000313" key="1">
    <source>
        <dbReference type="EMBL" id="MCI4377832.1"/>
    </source>
</evidence>
<organism evidence="1 2">
    <name type="scientific">Pangasianodon gigas</name>
    <name type="common">Mekong giant catfish</name>
    <name type="synonym">Pangasius gigas</name>
    <dbReference type="NCBI Taxonomy" id="30993"/>
    <lineage>
        <taxon>Eukaryota</taxon>
        <taxon>Metazoa</taxon>
        <taxon>Chordata</taxon>
        <taxon>Craniata</taxon>
        <taxon>Vertebrata</taxon>
        <taxon>Euteleostomi</taxon>
        <taxon>Actinopterygii</taxon>
        <taxon>Neopterygii</taxon>
        <taxon>Teleostei</taxon>
        <taxon>Ostariophysi</taxon>
        <taxon>Siluriformes</taxon>
        <taxon>Pangasiidae</taxon>
        <taxon>Pangasianodon</taxon>
    </lineage>
</organism>
<keyword evidence="2" id="KW-1185">Reference proteome</keyword>